<dbReference type="EMBL" id="JAACJO010000003">
    <property type="protein sequence ID" value="KAF5360416.1"/>
    <property type="molecule type" value="Genomic_DNA"/>
</dbReference>
<comment type="caution">
    <text evidence="2">The sequence shown here is derived from an EMBL/GenBank/DDBJ whole genome shotgun (WGS) entry which is preliminary data.</text>
</comment>
<feature type="transmembrane region" description="Helical" evidence="1">
    <location>
        <begin position="90"/>
        <end position="109"/>
    </location>
</feature>
<proteinExistence type="predicted"/>
<keyword evidence="3" id="KW-1185">Reference proteome</keyword>
<reference evidence="2 3" key="1">
    <citation type="journal article" date="2020" name="ISME J.">
        <title>Uncovering the hidden diversity of litter-decomposition mechanisms in mushroom-forming fungi.</title>
        <authorList>
            <person name="Floudas D."/>
            <person name="Bentzer J."/>
            <person name="Ahren D."/>
            <person name="Johansson T."/>
            <person name="Persson P."/>
            <person name="Tunlid A."/>
        </authorList>
    </citation>
    <scope>NUCLEOTIDE SEQUENCE [LARGE SCALE GENOMIC DNA]</scope>
    <source>
        <strain evidence="2 3">CBS 146.42</strain>
    </source>
</reference>
<evidence type="ECO:0000313" key="3">
    <source>
        <dbReference type="Proteomes" id="UP000559027"/>
    </source>
</evidence>
<name>A0A8H5G8U5_9AGAR</name>
<protein>
    <submittedName>
        <fullName evidence="2">Uncharacterized protein</fullName>
    </submittedName>
</protein>
<keyword evidence="1" id="KW-1133">Transmembrane helix</keyword>
<dbReference type="AlphaFoldDB" id="A0A8H5G8U5"/>
<dbReference type="Proteomes" id="UP000559027">
    <property type="component" value="Unassembled WGS sequence"/>
</dbReference>
<gene>
    <name evidence="2" type="ORF">D9756_004979</name>
</gene>
<keyword evidence="1" id="KW-0812">Transmembrane</keyword>
<keyword evidence="1" id="KW-0472">Membrane</keyword>
<evidence type="ECO:0000313" key="2">
    <source>
        <dbReference type="EMBL" id="KAF5360416.1"/>
    </source>
</evidence>
<feature type="transmembrane region" description="Helical" evidence="1">
    <location>
        <begin position="118"/>
        <end position="135"/>
    </location>
</feature>
<organism evidence="2 3">
    <name type="scientific">Leucocoprinus leucothites</name>
    <dbReference type="NCBI Taxonomy" id="201217"/>
    <lineage>
        <taxon>Eukaryota</taxon>
        <taxon>Fungi</taxon>
        <taxon>Dikarya</taxon>
        <taxon>Basidiomycota</taxon>
        <taxon>Agaricomycotina</taxon>
        <taxon>Agaricomycetes</taxon>
        <taxon>Agaricomycetidae</taxon>
        <taxon>Agaricales</taxon>
        <taxon>Agaricineae</taxon>
        <taxon>Agaricaceae</taxon>
        <taxon>Leucocoprinus</taxon>
    </lineage>
</organism>
<sequence length="165" mass="17990">MSVYARPESPMPPVVTVQRSIDGVSNHYPPAGVMSVPEYVPLANLPIPPTPAYQDAETHDLETGQALASDGAATISPRANRCSSISSGDYWWSVLLLPLPAFVVFLYTTDQTSTVREFWVPICGILEFSILWFMWANCWGAAVEMGVAPHVAFVNAIAIVDLCYV</sequence>
<accession>A0A8H5G8U5</accession>
<evidence type="ECO:0000256" key="1">
    <source>
        <dbReference type="SAM" id="Phobius"/>
    </source>
</evidence>